<dbReference type="OrthoDB" id="2418859at2759"/>
<dbReference type="AlphaFoldDB" id="A0A9N8YXJ5"/>
<accession>A0A9N8YXJ5</accession>
<gene>
    <name evidence="2" type="ORF">AGERDE_LOCUS2018</name>
</gene>
<dbReference type="Gene3D" id="3.30.420.10">
    <property type="entry name" value="Ribonuclease H-like superfamily/Ribonuclease H"/>
    <property type="match status" value="1"/>
</dbReference>
<dbReference type="PROSITE" id="PS50994">
    <property type="entry name" value="INTEGRASE"/>
    <property type="match status" value="1"/>
</dbReference>
<evidence type="ECO:0000313" key="2">
    <source>
        <dbReference type="EMBL" id="CAG8456327.1"/>
    </source>
</evidence>
<feature type="domain" description="Integrase catalytic" evidence="1">
    <location>
        <begin position="71"/>
        <end position="244"/>
    </location>
</feature>
<sequence length="286" mass="32808">MGSEKDLTEEQKGAIVYGYCKNDSYCTIAANVGYRKSVVDESTFCLFQQSSCRVWRESHEEWDIECVSSTVKHGPSQMHWDFFLGMELALSSRSMALPLVSLTLKFFVASRIGWAVLQNNKNSAQTVKIFEDVYSDPDISLSYPKILITDKGTEFLGECKKFYDKQNIEHIQALTKEGVGIIERFNCTLIEKVFPIQYAQEMLLAWPERSRVFKKILRPILIKLNNTPTRLIGMSPADARKKKHVYAKPSKPRNGLIGYDEPRLSYRDFVRYLLKPGELEGGLPRR</sequence>
<proteinExistence type="predicted"/>
<dbReference type="EMBL" id="CAJVPL010000157">
    <property type="protein sequence ID" value="CAG8456327.1"/>
    <property type="molecule type" value="Genomic_DNA"/>
</dbReference>
<organism evidence="2 3">
    <name type="scientific">Ambispora gerdemannii</name>
    <dbReference type="NCBI Taxonomy" id="144530"/>
    <lineage>
        <taxon>Eukaryota</taxon>
        <taxon>Fungi</taxon>
        <taxon>Fungi incertae sedis</taxon>
        <taxon>Mucoromycota</taxon>
        <taxon>Glomeromycotina</taxon>
        <taxon>Glomeromycetes</taxon>
        <taxon>Archaeosporales</taxon>
        <taxon>Ambisporaceae</taxon>
        <taxon>Ambispora</taxon>
    </lineage>
</organism>
<protein>
    <submittedName>
        <fullName evidence="2">4916_t:CDS:1</fullName>
    </submittedName>
</protein>
<evidence type="ECO:0000313" key="3">
    <source>
        <dbReference type="Proteomes" id="UP000789831"/>
    </source>
</evidence>
<comment type="caution">
    <text evidence="2">The sequence shown here is derived from an EMBL/GenBank/DDBJ whole genome shotgun (WGS) entry which is preliminary data.</text>
</comment>
<dbReference type="InterPro" id="IPR036397">
    <property type="entry name" value="RNaseH_sf"/>
</dbReference>
<dbReference type="Proteomes" id="UP000789831">
    <property type="component" value="Unassembled WGS sequence"/>
</dbReference>
<dbReference type="GO" id="GO:0005634">
    <property type="term" value="C:nucleus"/>
    <property type="evidence" value="ECO:0007669"/>
    <property type="project" value="UniProtKB-ARBA"/>
</dbReference>
<dbReference type="InterPro" id="IPR012337">
    <property type="entry name" value="RNaseH-like_sf"/>
</dbReference>
<evidence type="ECO:0000259" key="1">
    <source>
        <dbReference type="PROSITE" id="PS50994"/>
    </source>
</evidence>
<keyword evidence="3" id="KW-1185">Reference proteome</keyword>
<dbReference type="InterPro" id="IPR001584">
    <property type="entry name" value="Integrase_cat-core"/>
</dbReference>
<reference evidence="2" key="1">
    <citation type="submission" date="2021-06" db="EMBL/GenBank/DDBJ databases">
        <authorList>
            <person name="Kallberg Y."/>
            <person name="Tangrot J."/>
            <person name="Rosling A."/>
        </authorList>
    </citation>
    <scope>NUCLEOTIDE SEQUENCE</scope>
    <source>
        <strain evidence="2">MT106</strain>
    </source>
</reference>
<dbReference type="SUPFAM" id="SSF53098">
    <property type="entry name" value="Ribonuclease H-like"/>
    <property type="match status" value="1"/>
</dbReference>
<dbReference type="GO" id="GO:0003676">
    <property type="term" value="F:nucleic acid binding"/>
    <property type="evidence" value="ECO:0007669"/>
    <property type="project" value="InterPro"/>
</dbReference>
<name>A0A9N8YXJ5_9GLOM</name>
<dbReference type="GO" id="GO:0015074">
    <property type="term" value="P:DNA integration"/>
    <property type="evidence" value="ECO:0007669"/>
    <property type="project" value="InterPro"/>
</dbReference>